<sequence length="599" mass="67143">MAASKLTSLPTELLILTLSHLDTLSIFRCMLTCRLLNTTLSSSPYLRYLTQLQISGMWNNPSQQCGITIHDRLRMLKKRERAWRTFDCHWVSSLEVPGSGHDGAEKWSGVYDLTPSVYLLGRAKDRVGDERDVTQAIQGLRMPWGEAPTEVEWNEFNFGMQIIDFGTAIEEHDLLACVSYFQEENNSALNHFVVVLLRFSTKRTHDACDRSVISICCAPVSQGIPSVSIEIVGENLAVLCIFPEEGEGDQDILPQDDRLYIFDWQMGKLKGGSLPVRNAGLTFLREDIVLNPNIDRGSLDVYHIPPSSDSLVNSRPTLVHSLLLPPLLPNRQIIRISCRADPNPTSGGLFPKYTRKERPFAHNPEDAITIFTLAIQQLDEDGTEGSWKHFVMLVHRRALLEIVEDSIPRYPGTSKHTRVSPYTSWGPNITRWFAENDFSTGFITTTSGQRCVQYVSGSRNRRRGAAGESDGFEAMQGGEGELDPPREPDTIEILDFNPWHVKLGRHMGGLVGVGDWLFGVVGGRNLLTPTSSMDEHPSNVLPRNNTFKNPVVGRLPYLVSASEEKWDYDAVLLDEERVVGVRNQPDAYSNGTIDILYFG</sequence>
<dbReference type="AlphaFoldDB" id="A0A9P6E8R6"/>
<keyword evidence="4" id="KW-1185">Reference proteome</keyword>
<comment type="caution">
    <text evidence="3">The sequence shown here is derived from an EMBL/GenBank/DDBJ whole genome shotgun (WGS) entry which is preliminary data.</text>
</comment>
<evidence type="ECO:0000313" key="4">
    <source>
        <dbReference type="Proteomes" id="UP000807306"/>
    </source>
</evidence>
<dbReference type="OrthoDB" id="3149552at2759"/>
<protein>
    <recommendedName>
        <fullName evidence="2">F-box domain-containing protein</fullName>
    </recommendedName>
</protein>
<name>A0A9P6E8R6_9AGAR</name>
<proteinExistence type="predicted"/>
<dbReference type="InterPro" id="IPR001810">
    <property type="entry name" value="F-box_dom"/>
</dbReference>
<feature type="region of interest" description="Disordered" evidence="1">
    <location>
        <begin position="459"/>
        <end position="486"/>
    </location>
</feature>
<dbReference type="Pfam" id="PF00646">
    <property type="entry name" value="F-box"/>
    <property type="match status" value="1"/>
</dbReference>
<feature type="domain" description="F-box" evidence="2">
    <location>
        <begin position="3"/>
        <end position="49"/>
    </location>
</feature>
<gene>
    <name evidence="3" type="ORF">CPB83DRAFT_897597</name>
</gene>
<dbReference type="Proteomes" id="UP000807306">
    <property type="component" value="Unassembled WGS sequence"/>
</dbReference>
<accession>A0A9P6E8R6</accession>
<organism evidence="3 4">
    <name type="scientific">Crepidotus variabilis</name>
    <dbReference type="NCBI Taxonomy" id="179855"/>
    <lineage>
        <taxon>Eukaryota</taxon>
        <taxon>Fungi</taxon>
        <taxon>Dikarya</taxon>
        <taxon>Basidiomycota</taxon>
        <taxon>Agaricomycotina</taxon>
        <taxon>Agaricomycetes</taxon>
        <taxon>Agaricomycetidae</taxon>
        <taxon>Agaricales</taxon>
        <taxon>Agaricineae</taxon>
        <taxon>Crepidotaceae</taxon>
        <taxon>Crepidotus</taxon>
    </lineage>
</organism>
<evidence type="ECO:0000313" key="3">
    <source>
        <dbReference type="EMBL" id="KAF9524798.1"/>
    </source>
</evidence>
<dbReference type="EMBL" id="MU157893">
    <property type="protein sequence ID" value="KAF9524798.1"/>
    <property type="molecule type" value="Genomic_DNA"/>
</dbReference>
<dbReference type="CDD" id="cd09917">
    <property type="entry name" value="F-box_SF"/>
    <property type="match status" value="1"/>
</dbReference>
<dbReference type="SUPFAM" id="SSF81383">
    <property type="entry name" value="F-box domain"/>
    <property type="match status" value="1"/>
</dbReference>
<dbReference type="PROSITE" id="PS50181">
    <property type="entry name" value="FBOX"/>
    <property type="match status" value="1"/>
</dbReference>
<dbReference type="InterPro" id="IPR036047">
    <property type="entry name" value="F-box-like_dom_sf"/>
</dbReference>
<dbReference type="SMART" id="SM00256">
    <property type="entry name" value="FBOX"/>
    <property type="match status" value="1"/>
</dbReference>
<reference evidence="3" key="1">
    <citation type="submission" date="2020-11" db="EMBL/GenBank/DDBJ databases">
        <authorList>
            <consortium name="DOE Joint Genome Institute"/>
            <person name="Ahrendt S."/>
            <person name="Riley R."/>
            <person name="Andreopoulos W."/>
            <person name="Labutti K."/>
            <person name="Pangilinan J."/>
            <person name="Ruiz-Duenas F.J."/>
            <person name="Barrasa J.M."/>
            <person name="Sanchez-Garcia M."/>
            <person name="Camarero S."/>
            <person name="Miyauchi S."/>
            <person name="Serrano A."/>
            <person name="Linde D."/>
            <person name="Babiker R."/>
            <person name="Drula E."/>
            <person name="Ayuso-Fernandez I."/>
            <person name="Pacheco R."/>
            <person name="Padilla G."/>
            <person name="Ferreira P."/>
            <person name="Barriuso J."/>
            <person name="Kellner H."/>
            <person name="Castanera R."/>
            <person name="Alfaro M."/>
            <person name="Ramirez L."/>
            <person name="Pisabarro A.G."/>
            <person name="Kuo A."/>
            <person name="Tritt A."/>
            <person name="Lipzen A."/>
            <person name="He G."/>
            <person name="Yan M."/>
            <person name="Ng V."/>
            <person name="Cullen D."/>
            <person name="Martin F."/>
            <person name="Rosso M.-N."/>
            <person name="Henrissat B."/>
            <person name="Hibbett D."/>
            <person name="Martinez A.T."/>
            <person name="Grigoriev I.V."/>
        </authorList>
    </citation>
    <scope>NUCLEOTIDE SEQUENCE</scope>
    <source>
        <strain evidence="3">CBS 506.95</strain>
    </source>
</reference>
<evidence type="ECO:0000259" key="2">
    <source>
        <dbReference type="PROSITE" id="PS50181"/>
    </source>
</evidence>
<evidence type="ECO:0000256" key="1">
    <source>
        <dbReference type="SAM" id="MobiDB-lite"/>
    </source>
</evidence>